<dbReference type="InterPro" id="IPR029026">
    <property type="entry name" value="tRNA_m1G_MTases_N"/>
</dbReference>
<keyword evidence="4 12" id="KW-0489">Methyltransferase</keyword>
<dbReference type="Pfam" id="PF00588">
    <property type="entry name" value="SpoU_methylase"/>
    <property type="match status" value="1"/>
</dbReference>
<keyword evidence="6" id="KW-0949">S-adenosyl-L-methionine</keyword>
<dbReference type="InterPro" id="IPR047182">
    <property type="entry name" value="MRM1"/>
</dbReference>
<keyword evidence="7" id="KW-0809">Transit peptide</keyword>
<dbReference type="PANTHER" id="PTHR46103:SF1">
    <property type="entry name" value="RRNA METHYLTRANSFERASE 1, MITOCHONDRIAL"/>
    <property type="match status" value="1"/>
</dbReference>
<keyword evidence="8" id="KW-0496">Mitochondrion</keyword>
<dbReference type="InterPro" id="IPR013123">
    <property type="entry name" value="SpoU_subst-bd"/>
</dbReference>
<dbReference type="SMART" id="SM00967">
    <property type="entry name" value="SpoU_sub_bind"/>
    <property type="match status" value="1"/>
</dbReference>
<dbReference type="CDD" id="cd18105">
    <property type="entry name" value="SpoU-like_MRM1"/>
    <property type="match status" value="1"/>
</dbReference>
<keyword evidence="13" id="KW-1185">Reference proteome</keyword>
<dbReference type="Proteomes" id="UP001629113">
    <property type="component" value="Unassembled WGS sequence"/>
</dbReference>
<evidence type="ECO:0000256" key="9">
    <source>
        <dbReference type="ARBA" id="ARBA00034881"/>
    </source>
</evidence>
<feature type="region of interest" description="Disordered" evidence="10">
    <location>
        <begin position="286"/>
        <end position="320"/>
    </location>
</feature>
<evidence type="ECO:0000256" key="10">
    <source>
        <dbReference type="SAM" id="MobiDB-lite"/>
    </source>
</evidence>
<feature type="domain" description="RNA 2-O ribose methyltransferase substrate binding" evidence="11">
    <location>
        <begin position="331"/>
        <end position="416"/>
    </location>
</feature>
<reference evidence="12 13" key="1">
    <citation type="submission" date="2024-06" db="EMBL/GenBank/DDBJ databases">
        <title>Complete genome of Phlyctema vagabunda strain 19-DSS-EL-015.</title>
        <authorList>
            <person name="Fiorenzani C."/>
        </authorList>
    </citation>
    <scope>NUCLEOTIDE SEQUENCE [LARGE SCALE GENOMIC DNA]</scope>
    <source>
        <strain evidence="12 13">19-DSS-EL-015</strain>
    </source>
</reference>
<dbReference type="SUPFAM" id="SSF55315">
    <property type="entry name" value="L30e-like"/>
    <property type="match status" value="1"/>
</dbReference>
<evidence type="ECO:0000256" key="3">
    <source>
        <dbReference type="ARBA" id="ARBA00022552"/>
    </source>
</evidence>
<organism evidence="12 13">
    <name type="scientific">Phlyctema vagabunda</name>
    <dbReference type="NCBI Taxonomy" id="108571"/>
    <lineage>
        <taxon>Eukaryota</taxon>
        <taxon>Fungi</taxon>
        <taxon>Dikarya</taxon>
        <taxon>Ascomycota</taxon>
        <taxon>Pezizomycotina</taxon>
        <taxon>Leotiomycetes</taxon>
        <taxon>Helotiales</taxon>
        <taxon>Dermateaceae</taxon>
        <taxon>Phlyctema</taxon>
    </lineage>
</organism>
<comment type="caution">
    <text evidence="12">The sequence shown here is derived from an EMBL/GenBank/DDBJ whole genome shotgun (WGS) entry which is preliminary data.</text>
</comment>
<accession>A0ABR4PLV4</accession>
<proteinExistence type="inferred from homology"/>
<evidence type="ECO:0000313" key="12">
    <source>
        <dbReference type="EMBL" id="KAL3424280.1"/>
    </source>
</evidence>
<evidence type="ECO:0000256" key="4">
    <source>
        <dbReference type="ARBA" id="ARBA00022603"/>
    </source>
</evidence>
<dbReference type="PANTHER" id="PTHR46103">
    <property type="entry name" value="RRNA METHYLTRANSFERASE 1, MITOCHONDRIAL"/>
    <property type="match status" value="1"/>
</dbReference>
<gene>
    <name evidence="12" type="ORF">PVAG01_03561</name>
</gene>
<dbReference type="Gene3D" id="3.30.1330.30">
    <property type="match status" value="1"/>
</dbReference>
<dbReference type="SUPFAM" id="SSF75217">
    <property type="entry name" value="alpha/beta knot"/>
    <property type="match status" value="1"/>
</dbReference>
<feature type="region of interest" description="Disordered" evidence="10">
    <location>
        <begin position="48"/>
        <end position="85"/>
    </location>
</feature>
<feature type="compositionally biased region" description="Basic and acidic residues" evidence="10">
    <location>
        <begin position="52"/>
        <end position="70"/>
    </location>
</feature>
<evidence type="ECO:0000256" key="1">
    <source>
        <dbReference type="ARBA" id="ARBA00004173"/>
    </source>
</evidence>
<keyword evidence="5" id="KW-0808">Transferase</keyword>
<dbReference type="InterPro" id="IPR047261">
    <property type="entry name" value="MRM1_MeTrfase_dom"/>
</dbReference>
<dbReference type="InterPro" id="IPR029028">
    <property type="entry name" value="Alpha/beta_knot_MTases"/>
</dbReference>
<dbReference type="GO" id="GO:0032259">
    <property type="term" value="P:methylation"/>
    <property type="evidence" value="ECO:0007669"/>
    <property type="project" value="UniProtKB-KW"/>
</dbReference>
<evidence type="ECO:0000256" key="6">
    <source>
        <dbReference type="ARBA" id="ARBA00022691"/>
    </source>
</evidence>
<comment type="subcellular location">
    <subcellularLocation>
        <location evidence="1">Mitochondrion</location>
    </subcellularLocation>
</comment>
<name>A0ABR4PLV4_9HELO</name>
<keyword evidence="3" id="KW-0698">rRNA processing</keyword>
<dbReference type="EMBL" id="JBFCZG010000003">
    <property type="protein sequence ID" value="KAL3424280.1"/>
    <property type="molecule type" value="Genomic_DNA"/>
</dbReference>
<protein>
    <recommendedName>
        <fullName evidence="9">rRNA methyltransferase 1, mitochondrial</fullName>
    </recommendedName>
</protein>
<evidence type="ECO:0000313" key="13">
    <source>
        <dbReference type="Proteomes" id="UP001629113"/>
    </source>
</evidence>
<feature type="compositionally biased region" description="Basic and acidic residues" evidence="10">
    <location>
        <begin position="294"/>
        <end position="305"/>
    </location>
</feature>
<dbReference type="GO" id="GO:0008168">
    <property type="term" value="F:methyltransferase activity"/>
    <property type="evidence" value="ECO:0007669"/>
    <property type="project" value="UniProtKB-KW"/>
</dbReference>
<feature type="region of interest" description="Disordered" evidence="10">
    <location>
        <begin position="206"/>
        <end position="271"/>
    </location>
</feature>
<dbReference type="Gene3D" id="3.40.1280.10">
    <property type="match status" value="1"/>
</dbReference>
<dbReference type="InterPro" id="IPR001537">
    <property type="entry name" value="SpoU_MeTrfase"/>
</dbReference>
<comment type="similarity">
    <text evidence="2">Belongs to the class IV-like SAM-binding methyltransferase superfamily. RNA methyltransferase TrmH family.</text>
</comment>
<evidence type="ECO:0000259" key="11">
    <source>
        <dbReference type="SMART" id="SM00967"/>
    </source>
</evidence>
<evidence type="ECO:0000256" key="5">
    <source>
        <dbReference type="ARBA" id="ARBA00022679"/>
    </source>
</evidence>
<evidence type="ECO:0000256" key="2">
    <source>
        <dbReference type="ARBA" id="ARBA00007228"/>
    </source>
</evidence>
<evidence type="ECO:0000256" key="8">
    <source>
        <dbReference type="ARBA" id="ARBA00023128"/>
    </source>
</evidence>
<evidence type="ECO:0000256" key="7">
    <source>
        <dbReference type="ARBA" id="ARBA00022946"/>
    </source>
</evidence>
<sequence>MSHIAFSRASLNSRASSITLPLLYPSLYTIRAASINSAISKGLRRTKGVGFRGRDKPVGRRERPADEDARKGRHREFGRRGQDAESITDLREAREKFQSTRDNWQGDGKFSKKVAAKKLGIDLEALAKVKVRKGKKILEDPILGVTRKKSRAARFNDPNDSFGQRSSVFQAKLAKGELVSPNDKYDMNSSFDSPKPDKMLNAELRRENAERSNPDAFTQYYSTKVGKLSMQPRRFKNDFREPPQGEPEDGPYFTQTSTRPGRDTSDQSPQGQIAWRGRQTLAQAAAGLPLQETSQRKGEVDRDSRSSSNAAQNPDKKMPLSIPYTTSASEFLYGTSVVEAALTSKRIPRRKLYKLYIHTGENREAADRDIDMERLARKAGVEIVPIVTSWVRLMDKMSGGRPHNGYVLEASPLPRLPVKSLGEINENEEAPGYQVVVDYQSREEAEVNGTSNFVRVPRRRNGRNPFVLLLDEIVDPGNLGGIIRTASFLGVSAIAISTRNSASFTPVVLKASAGASENITLFSVNKPGGFVADSRLAGWKIYAAVAPSNNPEMKKISLSTDEIDNPLSEDPCLLMLGSEGHGLRPNLRVHADVELSIPGSGRSGSVDSLNVSVAAGILCNAFLRKPSASRKLEPVEFQPNTDPEKLF</sequence>
<dbReference type="InterPro" id="IPR029064">
    <property type="entry name" value="Ribosomal_eL30-like_sf"/>
</dbReference>